<sequence>YKQAMNSSYGIDGMNQEKYSQTKLLSSDRTWLSHLQGSFVNDQQITDDLYAVQFNAESCNCNTCLHSAYFVLDNSKYWMHYICGDTDSMTWAISGNPNAEEGYRQKFKYSVMRQKERHASLQLQKYITFIILYLMRTKRIIIIV</sequence>
<dbReference type="InterPro" id="IPR043502">
    <property type="entry name" value="DNA/RNA_pol_sf"/>
</dbReference>
<gene>
    <name evidence="1" type="ORF">EZS28_050586</name>
</gene>
<accession>A0A5J4T6K7</accession>
<evidence type="ECO:0000313" key="1">
    <source>
        <dbReference type="EMBL" id="KAA6353887.1"/>
    </source>
</evidence>
<proteinExistence type="predicted"/>
<evidence type="ECO:0000313" key="2">
    <source>
        <dbReference type="Proteomes" id="UP000324800"/>
    </source>
</evidence>
<name>A0A5J4T6K7_9EUKA</name>
<dbReference type="Proteomes" id="UP000324800">
    <property type="component" value="Unassembled WGS sequence"/>
</dbReference>
<dbReference type="AlphaFoldDB" id="A0A5J4T6K7"/>
<reference evidence="1 2" key="1">
    <citation type="submission" date="2019-03" db="EMBL/GenBank/DDBJ databases">
        <title>Single cell metagenomics reveals metabolic interactions within the superorganism composed of flagellate Streblomastix strix and complex community of Bacteroidetes bacteria on its surface.</title>
        <authorList>
            <person name="Treitli S.C."/>
            <person name="Kolisko M."/>
            <person name="Husnik F."/>
            <person name="Keeling P."/>
            <person name="Hampl V."/>
        </authorList>
    </citation>
    <scope>NUCLEOTIDE SEQUENCE [LARGE SCALE GENOMIC DNA]</scope>
    <source>
        <strain evidence="1">ST1C</strain>
    </source>
</reference>
<dbReference type="SUPFAM" id="SSF56672">
    <property type="entry name" value="DNA/RNA polymerases"/>
    <property type="match status" value="1"/>
</dbReference>
<feature type="non-terminal residue" evidence="1">
    <location>
        <position position="1"/>
    </location>
</feature>
<dbReference type="EMBL" id="SNRW01037267">
    <property type="protein sequence ID" value="KAA6353887.1"/>
    <property type="molecule type" value="Genomic_DNA"/>
</dbReference>
<comment type="caution">
    <text evidence="1">The sequence shown here is derived from an EMBL/GenBank/DDBJ whole genome shotgun (WGS) entry which is preliminary data.</text>
</comment>
<protein>
    <submittedName>
        <fullName evidence="1">Uncharacterized protein</fullName>
    </submittedName>
</protein>
<organism evidence="1 2">
    <name type="scientific">Streblomastix strix</name>
    <dbReference type="NCBI Taxonomy" id="222440"/>
    <lineage>
        <taxon>Eukaryota</taxon>
        <taxon>Metamonada</taxon>
        <taxon>Preaxostyla</taxon>
        <taxon>Oxymonadida</taxon>
        <taxon>Streblomastigidae</taxon>
        <taxon>Streblomastix</taxon>
    </lineage>
</organism>